<name>A0A1H9YNM6_9FIRM</name>
<protein>
    <submittedName>
        <fullName evidence="1">Uncharacterized protein</fullName>
    </submittedName>
</protein>
<keyword evidence="2" id="KW-1185">Reference proteome</keyword>
<dbReference type="OrthoDB" id="1912088at2"/>
<sequence length="89" mass="10313">MADLDWIHDPLLKNMSHHKKEILTSLIKQAEGKSAAETIPILLSTQKLMNEQGVKFSPQEQNAMFSILSKKLNPQEQQRFDAMKKMMRF</sequence>
<evidence type="ECO:0000313" key="1">
    <source>
        <dbReference type="EMBL" id="SES70739.1"/>
    </source>
</evidence>
<organism evidence="1 2">
    <name type="scientific">[Clostridium] polysaccharolyticum</name>
    <dbReference type="NCBI Taxonomy" id="29364"/>
    <lineage>
        <taxon>Bacteria</taxon>
        <taxon>Bacillati</taxon>
        <taxon>Bacillota</taxon>
        <taxon>Clostridia</taxon>
        <taxon>Lachnospirales</taxon>
        <taxon>Lachnospiraceae</taxon>
    </lineage>
</organism>
<dbReference type="RefSeq" id="WP_092475595.1">
    <property type="nucleotide sequence ID" value="NZ_FOHN01000002.1"/>
</dbReference>
<proteinExistence type="predicted"/>
<dbReference type="AlphaFoldDB" id="A0A1H9YNM6"/>
<dbReference type="EMBL" id="FOHN01000002">
    <property type="protein sequence ID" value="SES70739.1"/>
    <property type="molecule type" value="Genomic_DNA"/>
</dbReference>
<reference evidence="1 2" key="1">
    <citation type="submission" date="2016-10" db="EMBL/GenBank/DDBJ databases">
        <authorList>
            <person name="de Groot N.N."/>
        </authorList>
    </citation>
    <scope>NUCLEOTIDE SEQUENCE [LARGE SCALE GENOMIC DNA]</scope>
    <source>
        <strain evidence="1 2">DSM 1801</strain>
    </source>
</reference>
<evidence type="ECO:0000313" key="2">
    <source>
        <dbReference type="Proteomes" id="UP000199800"/>
    </source>
</evidence>
<gene>
    <name evidence="1" type="ORF">SAMN04487772_102126</name>
</gene>
<dbReference type="STRING" id="29364.SAMN04487772_102126"/>
<accession>A0A1H9YNM6</accession>
<dbReference type="Proteomes" id="UP000199800">
    <property type="component" value="Unassembled WGS sequence"/>
</dbReference>